<proteinExistence type="predicted"/>
<comment type="caution">
    <text evidence="1">The sequence shown here is derived from an EMBL/GenBank/DDBJ whole genome shotgun (WGS) entry which is preliminary data.</text>
</comment>
<evidence type="ECO:0000313" key="1">
    <source>
        <dbReference type="EMBL" id="KLE01234.1"/>
    </source>
</evidence>
<reference evidence="1 2" key="1">
    <citation type="submission" date="2014-01" db="EMBL/GenBank/DDBJ databases">
        <title>Development of a Comparative Genomic Fingerprinting Assay for High Resolution Genotyping of Arcobacter butzleri.</title>
        <authorList>
            <person name="Webb A.L."/>
            <person name="Inglis G.D."/>
            <person name="Kruczkiewicz P."/>
            <person name="Selinger L.B."/>
            <person name="Taboada E.N."/>
        </authorList>
    </citation>
    <scope>NUCLEOTIDE SEQUENCE [LARGE SCALE GENOMIC DNA]</scope>
    <source>
        <strain evidence="1 2">L348</strain>
    </source>
</reference>
<organism evidence="1 2">
    <name type="scientific">Aliarcobacter butzleri L348</name>
    <dbReference type="NCBI Taxonomy" id="1447256"/>
    <lineage>
        <taxon>Bacteria</taxon>
        <taxon>Pseudomonadati</taxon>
        <taxon>Campylobacterota</taxon>
        <taxon>Epsilonproteobacteria</taxon>
        <taxon>Campylobacterales</taxon>
        <taxon>Arcobacteraceae</taxon>
        <taxon>Aliarcobacter</taxon>
    </lineage>
</organism>
<protein>
    <submittedName>
        <fullName evidence="1">Uncharacterized protein</fullName>
    </submittedName>
</protein>
<evidence type="ECO:0000313" key="2">
    <source>
        <dbReference type="Proteomes" id="UP000035514"/>
    </source>
</evidence>
<gene>
    <name evidence="1" type="ORF">AA20_03500</name>
</gene>
<dbReference type="PATRIC" id="fig|1447256.3.peg.675"/>
<accession>A0A0G9K3U8</accession>
<sequence length="39" mass="4618">MSMFQKSVINSIKQDENFDYIVYKLYDLTEDDIKIVDGV</sequence>
<name>A0A0G9K3U8_9BACT</name>
<dbReference type="EMBL" id="JAIQ01000070">
    <property type="protein sequence ID" value="KLE01234.1"/>
    <property type="molecule type" value="Genomic_DNA"/>
</dbReference>
<dbReference type="AlphaFoldDB" id="A0A0G9K3U8"/>
<dbReference type="Proteomes" id="UP000035514">
    <property type="component" value="Unassembled WGS sequence"/>
</dbReference>